<keyword evidence="3" id="KW-1185">Reference proteome</keyword>
<dbReference type="RefSeq" id="WP_154673421.1">
    <property type="nucleotide sequence ID" value="NZ_JQKC01000005.1"/>
</dbReference>
<dbReference type="Proteomes" id="UP000036923">
    <property type="component" value="Unassembled WGS sequence"/>
</dbReference>
<keyword evidence="1" id="KW-1133">Transmembrane helix</keyword>
<reference evidence="3" key="1">
    <citation type="submission" date="2015-07" db="EMBL/GenBank/DDBJ databases">
        <title>Near-Complete Genome Sequence of the Cellulolytic Bacterium Bacteroides (Pseudobacteroides) cellulosolvens ATCC 35603.</title>
        <authorList>
            <person name="Dassa B."/>
            <person name="Utturkar S.M."/>
            <person name="Klingeman D.M."/>
            <person name="Hurt R.A."/>
            <person name="Keller M."/>
            <person name="Xu J."/>
            <person name="Reddy Y.H.K."/>
            <person name="Borovok I."/>
            <person name="Grinberg I.R."/>
            <person name="Lamed R."/>
            <person name="Zhivin O."/>
            <person name="Bayer E.A."/>
            <person name="Brown S.D."/>
        </authorList>
    </citation>
    <scope>NUCLEOTIDE SEQUENCE [LARGE SCALE GENOMIC DNA]</scope>
    <source>
        <strain evidence="3">DSM 2933</strain>
    </source>
</reference>
<comment type="caution">
    <text evidence="2">The sequence shown here is derived from an EMBL/GenBank/DDBJ whole genome shotgun (WGS) entry which is preliminary data.</text>
</comment>
<name>A0A0L6JTQ8_9FIRM</name>
<feature type="transmembrane region" description="Helical" evidence="1">
    <location>
        <begin position="20"/>
        <end position="39"/>
    </location>
</feature>
<accession>A0A0L6JTQ8</accession>
<protein>
    <submittedName>
        <fullName evidence="2">Uncharacterized protein</fullName>
    </submittedName>
</protein>
<dbReference type="eggNOG" id="ENOG502ZUH0">
    <property type="taxonomic scope" value="Bacteria"/>
</dbReference>
<dbReference type="AlphaFoldDB" id="A0A0L6JTQ8"/>
<evidence type="ECO:0000313" key="2">
    <source>
        <dbReference type="EMBL" id="KNY29075.1"/>
    </source>
</evidence>
<keyword evidence="1" id="KW-0472">Membrane</keyword>
<evidence type="ECO:0000313" key="3">
    <source>
        <dbReference type="Proteomes" id="UP000036923"/>
    </source>
</evidence>
<dbReference type="EMBL" id="LGTC01000001">
    <property type="protein sequence ID" value="KNY29075.1"/>
    <property type="molecule type" value="Genomic_DNA"/>
</dbReference>
<sequence length="47" mass="5405">MESYKLAEAYIEQIHKNPVATTLWTAAAVLSIAAIVIYIKWKERKKN</sequence>
<proteinExistence type="predicted"/>
<organism evidence="2 3">
    <name type="scientific">Pseudobacteroides cellulosolvens ATCC 35603 = DSM 2933</name>
    <dbReference type="NCBI Taxonomy" id="398512"/>
    <lineage>
        <taxon>Bacteria</taxon>
        <taxon>Bacillati</taxon>
        <taxon>Bacillota</taxon>
        <taxon>Clostridia</taxon>
        <taxon>Eubacteriales</taxon>
        <taxon>Oscillospiraceae</taxon>
        <taxon>Pseudobacteroides</taxon>
    </lineage>
</organism>
<keyword evidence="1" id="KW-0812">Transmembrane</keyword>
<evidence type="ECO:0000256" key="1">
    <source>
        <dbReference type="SAM" id="Phobius"/>
    </source>
</evidence>
<gene>
    <name evidence="2" type="ORF">Bccel_4349</name>
</gene>